<feature type="compositionally biased region" description="Basic and acidic residues" evidence="1">
    <location>
        <begin position="44"/>
        <end position="53"/>
    </location>
</feature>
<name>A6MGR2_RAT</name>
<reference evidence="3" key="1">
    <citation type="submission" date="2005-06" db="EMBL/GenBank/DDBJ databases">
        <authorList>
            <person name="Mural R.J."/>
            <person name="Li P.W."/>
            <person name="Adams M.D."/>
            <person name="Amanatides P.G."/>
            <person name="Baden-Tillson H."/>
            <person name="Barnstead M."/>
            <person name="Chin S.H."/>
            <person name="Dew I."/>
            <person name="Evans C.A."/>
            <person name="Ferriera S."/>
            <person name="Flanigan M."/>
            <person name="Fosler C."/>
            <person name="Glodek A."/>
            <person name="Gu Z."/>
            <person name="Holt R.A."/>
            <person name="Jennings D."/>
            <person name="Kraft C.L."/>
            <person name="Lu F."/>
            <person name="Nguyen T."/>
            <person name="Nusskern D.R."/>
            <person name="Pfannkoch C.M."/>
            <person name="Sitter C."/>
            <person name="Sutton G.G."/>
            <person name="Venter J.C."/>
            <person name="Wang Z."/>
            <person name="Woodage T."/>
            <person name="Zheng X.H."/>
            <person name="Zhong F."/>
        </authorList>
    </citation>
    <scope>NUCLEOTIDE SEQUENCE [LARGE SCALE GENOMIC DNA]</scope>
    <source>
        <strain>BN</strain>
        <strain evidence="3">Sprague-Dawley</strain>
    </source>
</reference>
<evidence type="ECO:0000256" key="1">
    <source>
        <dbReference type="SAM" id="MobiDB-lite"/>
    </source>
</evidence>
<evidence type="ECO:0000313" key="3">
    <source>
        <dbReference type="Proteomes" id="UP000234681"/>
    </source>
</evidence>
<accession>A6MGR2</accession>
<dbReference type="AlphaFoldDB" id="A6MGR2"/>
<proteinExistence type="predicted"/>
<feature type="compositionally biased region" description="Basic residues" evidence="1">
    <location>
        <begin position="24"/>
        <end position="43"/>
    </location>
</feature>
<protein>
    <submittedName>
        <fullName evidence="2">RCG43392</fullName>
    </submittedName>
</protein>
<dbReference type="Proteomes" id="UP000234681">
    <property type="component" value="Unassembled WGS sequence"/>
</dbReference>
<feature type="region of interest" description="Disordered" evidence="1">
    <location>
        <begin position="1"/>
        <end position="53"/>
    </location>
</feature>
<dbReference type="EMBL" id="DS030535">
    <property type="protein sequence ID" value="EDL82752.1"/>
    <property type="molecule type" value="Genomic_DNA"/>
</dbReference>
<organism evidence="2 3">
    <name type="scientific">Rattus norvegicus</name>
    <name type="common">Rat</name>
    <dbReference type="NCBI Taxonomy" id="10116"/>
    <lineage>
        <taxon>Eukaryota</taxon>
        <taxon>Metazoa</taxon>
        <taxon>Chordata</taxon>
        <taxon>Craniata</taxon>
        <taxon>Vertebrata</taxon>
        <taxon>Euteleostomi</taxon>
        <taxon>Mammalia</taxon>
        <taxon>Eutheria</taxon>
        <taxon>Euarchontoglires</taxon>
        <taxon>Glires</taxon>
        <taxon>Rodentia</taxon>
        <taxon>Myomorpha</taxon>
        <taxon>Muroidea</taxon>
        <taxon>Muridae</taxon>
        <taxon>Murinae</taxon>
        <taxon>Rattus</taxon>
    </lineage>
</organism>
<sequence length="53" mass="6177">MFSGKYREGASCPRNASRGEVRKAGKHKGDRLRKDRCRGRNRLNRTEEEKEKA</sequence>
<evidence type="ECO:0000313" key="2">
    <source>
        <dbReference type="EMBL" id="EDL82752.1"/>
    </source>
</evidence>
<gene>
    <name evidence="2" type="ORF">rCG_43392</name>
</gene>